<dbReference type="EC" id="3.1.-.-" evidence="8"/>
<evidence type="ECO:0000256" key="7">
    <source>
        <dbReference type="ARBA" id="ARBA00023118"/>
    </source>
</evidence>
<dbReference type="SUPFAM" id="SSF143430">
    <property type="entry name" value="TTP0101/SSO1404-like"/>
    <property type="match status" value="1"/>
</dbReference>
<dbReference type="InterPro" id="IPR021127">
    <property type="entry name" value="CRISPR_associated_Cas2"/>
</dbReference>
<comment type="function">
    <text evidence="8">CRISPR (clustered regularly interspaced short palindromic repeat), is an adaptive immune system that provides protection against mobile genetic elements (viruses, transposable elements and conjugative plasmids). CRISPR clusters contain sequences complementary to antecedent mobile elements and target invading nucleic acids. CRISPR clusters are transcribed and processed into CRISPR RNA (crRNA). Functions as a ssRNA-specific endoribonuclease. Involved in the integration of spacer DNA into the CRISPR cassette.</text>
</comment>
<reference evidence="9 10" key="1">
    <citation type="submission" date="2022-09" db="EMBL/GenBank/DDBJ databases">
        <title>Xylan utilization by haloarchaea-nanohaloarchaea associations.</title>
        <authorList>
            <person name="Yakimov M."/>
        </authorList>
    </citation>
    <scope>NUCLEOTIDE SEQUENCE [LARGE SCALE GENOMIC DNA]</scope>
    <source>
        <strain evidence="9 10">SVXNc</strain>
    </source>
</reference>
<dbReference type="RefSeq" id="WP_347722233.1">
    <property type="nucleotide sequence ID" value="NZ_CP104395.1"/>
</dbReference>
<dbReference type="PANTHER" id="PTHR34405">
    <property type="entry name" value="CRISPR-ASSOCIATED ENDORIBONUCLEASE CAS2"/>
    <property type="match status" value="1"/>
</dbReference>
<name>A0ABY8CJ51_9ARCH</name>
<evidence type="ECO:0000256" key="6">
    <source>
        <dbReference type="ARBA" id="ARBA00022842"/>
    </source>
</evidence>
<organism evidence="9 10">
    <name type="scientific">Candidatus Nanohalococcus occultus</name>
    <dbReference type="NCBI Taxonomy" id="2978047"/>
    <lineage>
        <taxon>Archaea</taxon>
        <taxon>Candidatus Nanohalarchaeota</taxon>
        <taxon>Candidatus Nanohalarchaeota incertae sedis</taxon>
        <taxon>Candidatus Nanohalococcus</taxon>
    </lineage>
</organism>
<evidence type="ECO:0000256" key="3">
    <source>
        <dbReference type="ARBA" id="ARBA00022723"/>
    </source>
</evidence>
<evidence type="ECO:0000256" key="1">
    <source>
        <dbReference type="ARBA" id="ARBA00001946"/>
    </source>
</evidence>
<keyword evidence="3 8" id="KW-0479">Metal-binding</keyword>
<evidence type="ECO:0000256" key="8">
    <source>
        <dbReference type="HAMAP-Rule" id="MF_01471"/>
    </source>
</evidence>
<comment type="cofactor">
    <cofactor evidence="1 8">
        <name>Mg(2+)</name>
        <dbReference type="ChEBI" id="CHEBI:18420"/>
    </cofactor>
</comment>
<dbReference type="EMBL" id="CP104395">
    <property type="protein sequence ID" value="WEL19361.1"/>
    <property type="molecule type" value="Genomic_DNA"/>
</dbReference>
<dbReference type="NCBIfam" id="TIGR01573">
    <property type="entry name" value="cas2"/>
    <property type="match status" value="1"/>
</dbReference>
<keyword evidence="4 8" id="KW-0255">Endonuclease</keyword>
<dbReference type="PANTHER" id="PTHR34405:SF3">
    <property type="entry name" value="CRISPR-ASSOCIATED ENDORIBONUCLEASE CAS2 3"/>
    <property type="match status" value="1"/>
</dbReference>
<keyword evidence="10" id="KW-1185">Reference proteome</keyword>
<protein>
    <recommendedName>
        <fullName evidence="8">CRISPR-associated endoribonuclease Cas2</fullName>
        <ecNumber evidence="8">3.1.-.-</ecNumber>
    </recommendedName>
</protein>
<dbReference type="InterPro" id="IPR019199">
    <property type="entry name" value="Virulence_VapD/CRISPR_Cas2"/>
</dbReference>
<keyword evidence="2 8" id="KW-0540">Nuclease</keyword>
<dbReference type="GeneID" id="98290372"/>
<keyword evidence="5 8" id="KW-0378">Hydrolase</keyword>
<comment type="subunit">
    <text evidence="8">Homodimer, forms a heterotetramer with a Cas1 homodimer.</text>
</comment>
<keyword evidence="6 8" id="KW-0460">Magnesium</keyword>
<sequence>MRYIIIYDISDDKSRKETRKALKSYGAWKQYSAFEVDLSKTQYTELKHKLKEIISSEEHIRIYPLTPTNVDNIEEIGKTTDDEQSTVV</sequence>
<comment type="similarity">
    <text evidence="8">Belongs to the CRISPR-associated endoribonuclease Cas2 protein family.</text>
</comment>
<evidence type="ECO:0000313" key="9">
    <source>
        <dbReference type="EMBL" id="WEL19361.1"/>
    </source>
</evidence>
<evidence type="ECO:0000256" key="5">
    <source>
        <dbReference type="ARBA" id="ARBA00022801"/>
    </source>
</evidence>
<evidence type="ECO:0000256" key="4">
    <source>
        <dbReference type="ARBA" id="ARBA00022759"/>
    </source>
</evidence>
<evidence type="ECO:0000313" key="10">
    <source>
        <dbReference type="Proteomes" id="UP001218034"/>
    </source>
</evidence>
<feature type="binding site" evidence="8">
    <location>
        <position position="8"/>
    </location>
    <ligand>
        <name>Mg(2+)</name>
        <dbReference type="ChEBI" id="CHEBI:18420"/>
        <note>catalytic</note>
    </ligand>
</feature>
<dbReference type="Proteomes" id="UP001218034">
    <property type="component" value="Chromosome"/>
</dbReference>
<keyword evidence="7 8" id="KW-0051">Antiviral defense</keyword>
<proteinExistence type="inferred from homology"/>
<dbReference type="CDD" id="cd09725">
    <property type="entry name" value="Cas2_I_II_III"/>
    <property type="match status" value="1"/>
</dbReference>
<gene>
    <name evidence="8 9" type="primary">cas2</name>
    <name evidence="9" type="ORF">SVXNc_0336</name>
</gene>
<accession>A0ABY8CJ51</accession>
<dbReference type="Pfam" id="PF09827">
    <property type="entry name" value="CRISPR_Cas2"/>
    <property type="match status" value="1"/>
</dbReference>
<evidence type="ECO:0000256" key="2">
    <source>
        <dbReference type="ARBA" id="ARBA00022722"/>
    </source>
</evidence>
<dbReference type="HAMAP" id="MF_01471">
    <property type="entry name" value="Cas2"/>
    <property type="match status" value="1"/>
</dbReference>
<dbReference type="Gene3D" id="3.30.70.240">
    <property type="match status" value="1"/>
</dbReference>